<evidence type="ECO:0000259" key="1">
    <source>
        <dbReference type="Pfam" id="PF03466"/>
    </source>
</evidence>
<protein>
    <submittedName>
        <fullName evidence="2">LysR substrate-binding domain-containing protein</fullName>
    </submittedName>
</protein>
<dbReference type="InterPro" id="IPR005119">
    <property type="entry name" value="LysR_subst-bd"/>
</dbReference>
<organism evidence="2 3">
    <name type="scientific">Paenibacillus haidiansis</name>
    <dbReference type="NCBI Taxonomy" id="1574488"/>
    <lineage>
        <taxon>Bacteria</taxon>
        <taxon>Bacillati</taxon>
        <taxon>Bacillota</taxon>
        <taxon>Bacilli</taxon>
        <taxon>Bacillales</taxon>
        <taxon>Paenibacillaceae</taxon>
        <taxon>Paenibacillus</taxon>
    </lineage>
</organism>
<sequence>MKELSLGIEEVNQLKNPYMGTVSLAFLQTLGITILPDILRRFTEQYPHVNIQLHQNKISNSINQLLDREVDLCLISKFEEHPDIRWRPLLHQELFVYVPSNHRLADKTSIELAELSKDSFIGYKEVEMQEIIRRFCAEAGFAPAVKYEGDDVSTLAGLVSAGLGVTIIPEFHGVARDKIKRIPLSKPHCIREIGFAWLKEKRLSPSAELFLACAFRHQF</sequence>
<evidence type="ECO:0000313" key="3">
    <source>
        <dbReference type="Proteomes" id="UP001306950"/>
    </source>
</evidence>
<dbReference type="EMBL" id="JAZHPZ010000002">
    <property type="protein sequence ID" value="MEF2965249.1"/>
    <property type="molecule type" value="Genomic_DNA"/>
</dbReference>
<evidence type="ECO:0000313" key="2">
    <source>
        <dbReference type="EMBL" id="MEF2965249.1"/>
    </source>
</evidence>
<reference evidence="2 3" key="1">
    <citation type="submission" date="2024-02" db="EMBL/GenBank/DDBJ databases">
        <title>A nitrogen-fixing paenibacillus bacterium.</title>
        <authorList>
            <person name="Zhang W.L."/>
            <person name="Chen S.F."/>
        </authorList>
    </citation>
    <scope>NUCLEOTIDE SEQUENCE [LARGE SCALE GENOMIC DNA]</scope>
    <source>
        <strain evidence="2 3">M1</strain>
    </source>
</reference>
<dbReference type="Pfam" id="PF03466">
    <property type="entry name" value="LysR_substrate"/>
    <property type="match status" value="1"/>
</dbReference>
<comment type="caution">
    <text evidence="2">The sequence shown here is derived from an EMBL/GenBank/DDBJ whole genome shotgun (WGS) entry which is preliminary data.</text>
</comment>
<proteinExistence type="predicted"/>
<dbReference type="InterPro" id="IPR050950">
    <property type="entry name" value="HTH-type_LysR_regulators"/>
</dbReference>
<feature type="domain" description="LysR substrate-binding" evidence="1">
    <location>
        <begin position="19"/>
        <end position="214"/>
    </location>
</feature>
<gene>
    <name evidence="2" type="ORF">V3851_05335</name>
</gene>
<dbReference type="PANTHER" id="PTHR30419">
    <property type="entry name" value="HTH-TYPE TRANSCRIPTIONAL REGULATOR YBHD"/>
    <property type="match status" value="1"/>
</dbReference>
<dbReference type="CDD" id="cd08434">
    <property type="entry name" value="PBP2_GltC_like"/>
    <property type="match status" value="1"/>
</dbReference>
<name>A0ABU7VQS9_9BACL</name>
<dbReference type="PANTHER" id="PTHR30419:SF28">
    <property type="entry name" value="HTH-TYPE TRANSCRIPTIONAL REGULATOR BSDA"/>
    <property type="match status" value="1"/>
</dbReference>
<dbReference type="Proteomes" id="UP001306950">
    <property type="component" value="Unassembled WGS sequence"/>
</dbReference>
<dbReference type="SUPFAM" id="SSF53850">
    <property type="entry name" value="Periplasmic binding protein-like II"/>
    <property type="match status" value="1"/>
</dbReference>
<keyword evidence="3" id="KW-1185">Reference proteome</keyword>
<accession>A0ABU7VQS9</accession>
<dbReference type="Gene3D" id="3.40.190.290">
    <property type="match status" value="1"/>
</dbReference>